<evidence type="ECO:0000313" key="13">
    <source>
        <dbReference type="Proteomes" id="UP000183090"/>
    </source>
</evidence>
<dbReference type="AlphaFoldDB" id="A0A0F7HLI7"/>
<evidence type="ECO:0000259" key="9">
    <source>
        <dbReference type="Pfam" id="PF00294"/>
    </source>
</evidence>
<dbReference type="GO" id="GO:0009024">
    <property type="term" value="F:tagatose-6-phosphate kinase activity"/>
    <property type="evidence" value="ECO:0007669"/>
    <property type="project" value="UniProtKB-EC"/>
</dbReference>
<dbReference type="EMBL" id="CP011366">
    <property type="protein sequence ID" value="AKG73961.1"/>
    <property type="molecule type" value="Genomic_DNA"/>
</dbReference>
<dbReference type="NCBIfam" id="TIGR03828">
    <property type="entry name" value="pfkB"/>
    <property type="match status" value="1"/>
</dbReference>
<keyword evidence="5 7" id="KW-0067">ATP-binding</keyword>
<reference evidence="12" key="2">
    <citation type="submission" date="2015-04" db="EMBL/GenBank/DDBJ databases">
        <title>Complete genome sequence of Salinicoccus halodurans strain H3B36, isolated from the Qaidam basin of China.</title>
        <authorList>
            <person name="Ma Y."/>
            <person name="Jiang K."/>
            <person name="Xue Y."/>
        </authorList>
    </citation>
    <scope>NUCLEOTIDE SEQUENCE [LARGE SCALE GENOMIC DNA]</scope>
    <source>
        <strain evidence="12">H3B36</strain>
    </source>
</reference>
<comment type="pathway">
    <text evidence="7">Carbohydrate metabolism; D-tagatose 6-phosphate degradation; D-glyceraldehyde 3-phosphate and glycerone phosphate from D-tagatose 6-phosphate: step 1/2.</text>
</comment>
<dbReference type="Proteomes" id="UP000034029">
    <property type="component" value="Chromosome"/>
</dbReference>
<feature type="domain" description="Carbohydrate kinase PfkB" evidence="9">
    <location>
        <begin position="8"/>
        <end position="277"/>
    </location>
</feature>
<reference evidence="11 13" key="3">
    <citation type="submission" date="2016-10" db="EMBL/GenBank/DDBJ databases">
        <authorList>
            <person name="Varghese N."/>
            <person name="Submissions S."/>
        </authorList>
    </citation>
    <scope>NUCLEOTIDE SEQUENCE [LARGE SCALE GENOMIC DNA]</scope>
    <source>
        <strain evidence="11 13">CGMCC 1.6501</strain>
    </source>
</reference>
<evidence type="ECO:0000256" key="8">
    <source>
        <dbReference type="RuleBase" id="RU369061"/>
    </source>
</evidence>
<organism evidence="11 13">
    <name type="scientific">Salinicoccus halodurans</name>
    <dbReference type="NCBI Taxonomy" id="407035"/>
    <lineage>
        <taxon>Bacteria</taxon>
        <taxon>Bacillati</taxon>
        <taxon>Bacillota</taxon>
        <taxon>Bacilli</taxon>
        <taxon>Bacillales</taxon>
        <taxon>Staphylococcaceae</taxon>
        <taxon>Salinicoccus</taxon>
    </lineage>
</organism>
<dbReference type="EC" id="2.7.1.144" evidence="7"/>
<comment type="catalytic activity">
    <reaction evidence="6 8">
        <text>beta-D-fructose 1-phosphate + ATP = beta-D-fructose 1,6-bisphosphate + ADP + H(+)</text>
        <dbReference type="Rhea" id="RHEA:14213"/>
        <dbReference type="ChEBI" id="CHEBI:15378"/>
        <dbReference type="ChEBI" id="CHEBI:30616"/>
        <dbReference type="ChEBI" id="CHEBI:32966"/>
        <dbReference type="ChEBI" id="CHEBI:138881"/>
        <dbReference type="ChEBI" id="CHEBI:456216"/>
        <dbReference type="EC" id="2.7.1.56"/>
    </reaction>
</comment>
<dbReference type="InterPro" id="IPR017583">
    <property type="entry name" value="Tagatose/fructose_Pkinase"/>
</dbReference>
<comment type="catalytic activity">
    <reaction evidence="7">
        <text>D-tagatofuranose 6-phosphate + ATP = D-tagatofuranose 1,6-bisphosphate + ADP + H(+)</text>
        <dbReference type="Rhea" id="RHEA:12420"/>
        <dbReference type="ChEBI" id="CHEBI:15378"/>
        <dbReference type="ChEBI" id="CHEBI:30616"/>
        <dbReference type="ChEBI" id="CHEBI:58694"/>
        <dbReference type="ChEBI" id="CHEBI:58695"/>
        <dbReference type="ChEBI" id="CHEBI:456216"/>
        <dbReference type="EC" id="2.7.1.144"/>
    </reaction>
</comment>
<dbReference type="GO" id="GO:0044281">
    <property type="term" value="P:small molecule metabolic process"/>
    <property type="evidence" value="ECO:0007669"/>
    <property type="project" value="UniProtKB-ARBA"/>
</dbReference>
<dbReference type="CDD" id="cd01164">
    <property type="entry name" value="FruK_PfkB_like"/>
    <property type="match status" value="1"/>
</dbReference>
<reference evidence="10 12" key="1">
    <citation type="journal article" date="2015" name="Int. J. Syst. Evol. Microbiol.">
        <title>Complete genome sequence of Salinicoccus halodurans H3B36, isolated from the Qaidam Basin in China.</title>
        <authorList>
            <person name="Jiang K."/>
            <person name="Xue Y."/>
            <person name="Ma Y."/>
        </authorList>
    </citation>
    <scope>NUCLEOTIDE SEQUENCE [LARGE SCALE GENOMIC DNA]</scope>
    <source>
        <strain evidence="10 12">H3B36</strain>
    </source>
</reference>
<dbReference type="InterPro" id="IPR022463">
    <property type="entry name" value="1-PFruKinase"/>
</dbReference>
<keyword evidence="3 7" id="KW-0547">Nucleotide-binding</keyword>
<evidence type="ECO:0000256" key="2">
    <source>
        <dbReference type="ARBA" id="ARBA00022679"/>
    </source>
</evidence>
<evidence type="ECO:0000256" key="6">
    <source>
        <dbReference type="ARBA" id="ARBA00047745"/>
    </source>
</evidence>
<dbReference type="Gene3D" id="3.40.1190.20">
    <property type="match status" value="1"/>
</dbReference>
<evidence type="ECO:0000256" key="1">
    <source>
        <dbReference type="ARBA" id="ARBA00005380"/>
    </source>
</evidence>
<dbReference type="InterPro" id="IPR002173">
    <property type="entry name" value="Carboh/pur_kinase_PfkB_CS"/>
</dbReference>
<keyword evidence="12" id="KW-1185">Reference proteome</keyword>
<dbReference type="GO" id="GO:0008662">
    <property type="term" value="F:1-phosphofructokinase activity"/>
    <property type="evidence" value="ECO:0007669"/>
    <property type="project" value="UniProtKB-UniRule"/>
</dbReference>
<keyword evidence="4 8" id="KW-0418">Kinase</keyword>
<evidence type="ECO:0000256" key="4">
    <source>
        <dbReference type="ARBA" id="ARBA00022777"/>
    </source>
</evidence>
<dbReference type="KEGG" id="shv:AAT16_06785"/>
<dbReference type="Pfam" id="PF00294">
    <property type="entry name" value="PfkB"/>
    <property type="match status" value="1"/>
</dbReference>
<dbReference type="InterPro" id="IPR011611">
    <property type="entry name" value="PfkB_dom"/>
</dbReference>
<evidence type="ECO:0000256" key="7">
    <source>
        <dbReference type="PIRNR" id="PIRNR000535"/>
    </source>
</evidence>
<accession>A0A0F7HLI7</accession>
<dbReference type="RefSeq" id="WP_046790148.1">
    <property type="nucleotide sequence ID" value="NZ_CP011366.1"/>
</dbReference>
<dbReference type="Proteomes" id="UP000183090">
    <property type="component" value="Unassembled WGS sequence"/>
</dbReference>
<evidence type="ECO:0000313" key="10">
    <source>
        <dbReference type="EMBL" id="AKG73961.1"/>
    </source>
</evidence>
<dbReference type="OrthoDB" id="9801219at2"/>
<dbReference type="PANTHER" id="PTHR46566">
    <property type="entry name" value="1-PHOSPHOFRUCTOKINASE-RELATED"/>
    <property type="match status" value="1"/>
</dbReference>
<dbReference type="EMBL" id="FOTB01000001">
    <property type="protein sequence ID" value="SFK58529.1"/>
    <property type="molecule type" value="Genomic_DNA"/>
</dbReference>
<keyword evidence="2 7" id="KW-0808">Transferase</keyword>
<dbReference type="PIRSF" id="PIRSF000535">
    <property type="entry name" value="1PFK/6PFK/LacC"/>
    <property type="match status" value="1"/>
</dbReference>
<evidence type="ECO:0000256" key="5">
    <source>
        <dbReference type="ARBA" id="ARBA00022840"/>
    </source>
</evidence>
<proteinExistence type="inferred from homology"/>
<comment type="function">
    <text evidence="8">Catalyzes the ATP-dependent phosphorylation of fructose-l-phosphate to fructose-l,6-bisphosphate.</text>
</comment>
<dbReference type="GO" id="GO:0005988">
    <property type="term" value="P:lactose metabolic process"/>
    <property type="evidence" value="ECO:0007669"/>
    <property type="project" value="UniProtKB-KW"/>
</dbReference>
<dbReference type="GO" id="GO:2001059">
    <property type="term" value="P:D-tagatose 6-phosphate catabolic process"/>
    <property type="evidence" value="ECO:0007669"/>
    <property type="project" value="UniProtKB-UniPathway"/>
</dbReference>
<comment type="similarity">
    <text evidence="1">Belongs to the carbohydrate kinase pfkB family.</text>
</comment>
<sequence>MIYTVTFNPSVDYVLRLGEIEVGGLNRTDDTEKYAGGKGINVSRVLKQLASDSTALGFCGGFTGEFIKDSLNSQGISHQFIEIEEDTRINIKLKTASETEINAGGPKITETDIESLKKQLLILKNDDHVVFAGSVPKGHDRLYEELTQILYEKGVSFTIDAEGEKLTSTLQYQPYLIKPNLFELEGITGRKLSGDKEIAEAANELLKRGAGNVLVTLGGDGALFINQDHQFRIPSPEGELRNSVGAGDSTVAGFISKRGESIEEQVRYAVACGSATAFSDDLALRKEIEALVPQIEINPIERVK</sequence>
<dbReference type="InterPro" id="IPR029056">
    <property type="entry name" value="Ribokinase-like"/>
</dbReference>
<keyword evidence="7" id="KW-0423">Lactose metabolism</keyword>
<comment type="similarity">
    <text evidence="7">Belongs to the carbohydrate kinase PfkB family. LacC subfamily.</text>
</comment>
<evidence type="ECO:0000313" key="12">
    <source>
        <dbReference type="Proteomes" id="UP000034029"/>
    </source>
</evidence>
<dbReference type="PANTHER" id="PTHR46566:SF1">
    <property type="entry name" value="1-PHOSPHOFRUCTOKINASE"/>
    <property type="match status" value="1"/>
</dbReference>
<dbReference type="SUPFAM" id="SSF53613">
    <property type="entry name" value="Ribokinase-like"/>
    <property type="match status" value="1"/>
</dbReference>
<evidence type="ECO:0000256" key="3">
    <source>
        <dbReference type="ARBA" id="ARBA00022741"/>
    </source>
</evidence>
<dbReference type="GO" id="GO:0016052">
    <property type="term" value="P:carbohydrate catabolic process"/>
    <property type="evidence" value="ECO:0007669"/>
    <property type="project" value="UniProtKB-ARBA"/>
</dbReference>
<gene>
    <name evidence="10" type="ORF">AAT16_06785</name>
    <name evidence="11" type="ORF">SAMN05216235_0601</name>
</gene>
<evidence type="ECO:0000313" key="11">
    <source>
        <dbReference type="EMBL" id="SFK58529.1"/>
    </source>
</evidence>
<dbReference type="GO" id="GO:0005829">
    <property type="term" value="C:cytosol"/>
    <property type="evidence" value="ECO:0007669"/>
    <property type="project" value="TreeGrafter"/>
</dbReference>
<dbReference type="GO" id="GO:0005524">
    <property type="term" value="F:ATP binding"/>
    <property type="evidence" value="ECO:0007669"/>
    <property type="project" value="UniProtKB-UniRule"/>
</dbReference>
<name>A0A0F7HLI7_9STAP</name>
<dbReference type="NCBIfam" id="TIGR03168">
    <property type="entry name" value="1-PFK"/>
    <property type="match status" value="1"/>
</dbReference>
<dbReference type="FunFam" id="3.40.1190.20:FF:000001">
    <property type="entry name" value="Phosphofructokinase"/>
    <property type="match status" value="1"/>
</dbReference>
<protein>
    <recommendedName>
        <fullName evidence="7">Tagatose-6-phosphate kinase</fullName>
        <ecNumber evidence="7">2.7.1.144</ecNumber>
    </recommendedName>
</protein>
<dbReference type="PROSITE" id="PS00584">
    <property type="entry name" value="PFKB_KINASES_2"/>
    <property type="match status" value="1"/>
</dbReference>